<dbReference type="PROSITE" id="PS50949">
    <property type="entry name" value="HTH_GNTR"/>
    <property type="match status" value="1"/>
</dbReference>
<dbReference type="OrthoDB" id="199743at2"/>
<keyword evidence="4" id="KW-0238">DNA-binding</keyword>
<dbReference type="Pfam" id="PF00392">
    <property type="entry name" value="GntR"/>
    <property type="match status" value="1"/>
</dbReference>
<protein>
    <recommendedName>
        <fullName evidence="6">HTH gntR-type domain-containing protein</fullName>
    </recommendedName>
</protein>
<comment type="similarity">
    <text evidence="1">In the C-terminal section; belongs to the class-I pyridoxal-phosphate-dependent aminotransferase family.</text>
</comment>
<dbReference type="Pfam" id="PF00155">
    <property type="entry name" value="Aminotran_1_2"/>
    <property type="match status" value="1"/>
</dbReference>
<dbReference type="RefSeq" id="WP_133754399.1">
    <property type="nucleotide sequence ID" value="NZ_CP171129.1"/>
</dbReference>
<dbReference type="PANTHER" id="PTHR46577:SF1">
    <property type="entry name" value="HTH-TYPE TRANSCRIPTIONAL REGULATORY PROTEIN GABR"/>
    <property type="match status" value="1"/>
</dbReference>
<keyword evidence="2" id="KW-0663">Pyridoxal phosphate</keyword>
<keyword evidence="8" id="KW-1185">Reference proteome</keyword>
<dbReference type="InterPro" id="IPR036390">
    <property type="entry name" value="WH_DNA-bd_sf"/>
</dbReference>
<dbReference type="CDD" id="cd00609">
    <property type="entry name" value="AAT_like"/>
    <property type="match status" value="1"/>
</dbReference>
<proteinExistence type="inferred from homology"/>
<dbReference type="InterPro" id="IPR004839">
    <property type="entry name" value="Aminotransferase_I/II_large"/>
</dbReference>
<name>A0A4R7JBZ0_9ACTN</name>
<evidence type="ECO:0000313" key="8">
    <source>
        <dbReference type="Proteomes" id="UP000295371"/>
    </source>
</evidence>
<evidence type="ECO:0000256" key="2">
    <source>
        <dbReference type="ARBA" id="ARBA00022898"/>
    </source>
</evidence>
<dbReference type="SMART" id="SM00345">
    <property type="entry name" value="HTH_GNTR"/>
    <property type="match status" value="1"/>
</dbReference>
<dbReference type="Gene3D" id="3.40.640.10">
    <property type="entry name" value="Type I PLP-dependent aspartate aminotransferase-like (Major domain)"/>
    <property type="match status" value="1"/>
</dbReference>
<dbReference type="InterPro" id="IPR015422">
    <property type="entry name" value="PyrdxlP-dep_Trfase_small"/>
</dbReference>
<dbReference type="PANTHER" id="PTHR46577">
    <property type="entry name" value="HTH-TYPE TRANSCRIPTIONAL REGULATORY PROTEIN GABR"/>
    <property type="match status" value="1"/>
</dbReference>
<dbReference type="CDD" id="cd07377">
    <property type="entry name" value="WHTH_GntR"/>
    <property type="match status" value="1"/>
</dbReference>
<evidence type="ECO:0000256" key="4">
    <source>
        <dbReference type="ARBA" id="ARBA00023125"/>
    </source>
</evidence>
<dbReference type="GO" id="GO:0003700">
    <property type="term" value="F:DNA-binding transcription factor activity"/>
    <property type="evidence" value="ECO:0007669"/>
    <property type="project" value="InterPro"/>
</dbReference>
<dbReference type="Gene3D" id="1.10.10.10">
    <property type="entry name" value="Winged helix-like DNA-binding domain superfamily/Winged helix DNA-binding domain"/>
    <property type="match status" value="1"/>
</dbReference>
<evidence type="ECO:0000256" key="1">
    <source>
        <dbReference type="ARBA" id="ARBA00005384"/>
    </source>
</evidence>
<dbReference type="InterPro" id="IPR036388">
    <property type="entry name" value="WH-like_DNA-bd_sf"/>
</dbReference>
<keyword evidence="3" id="KW-0805">Transcription regulation</keyword>
<reference evidence="7 8" key="1">
    <citation type="submission" date="2019-03" db="EMBL/GenBank/DDBJ databases">
        <title>Genomic Encyclopedia of Archaeal and Bacterial Type Strains, Phase II (KMG-II): from individual species to whole genera.</title>
        <authorList>
            <person name="Goeker M."/>
        </authorList>
    </citation>
    <scope>NUCLEOTIDE SEQUENCE [LARGE SCALE GENOMIC DNA]</scope>
    <source>
        <strain evidence="7 8">DSM 24323</strain>
    </source>
</reference>
<dbReference type="InterPro" id="IPR051446">
    <property type="entry name" value="HTH_trans_reg/aminotransferase"/>
</dbReference>
<dbReference type="Gene3D" id="3.90.1150.10">
    <property type="entry name" value="Aspartate Aminotransferase, domain 1"/>
    <property type="match status" value="1"/>
</dbReference>
<evidence type="ECO:0000259" key="6">
    <source>
        <dbReference type="PROSITE" id="PS50949"/>
    </source>
</evidence>
<dbReference type="GO" id="GO:0030170">
    <property type="term" value="F:pyridoxal phosphate binding"/>
    <property type="evidence" value="ECO:0007669"/>
    <property type="project" value="InterPro"/>
</dbReference>
<dbReference type="InterPro" id="IPR000524">
    <property type="entry name" value="Tscrpt_reg_HTH_GntR"/>
</dbReference>
<evidence type="ECO:0000256" key="5">
    <source>
        <dbReference type="ARBA" id="ARBA00023163"/>
    </source>
</evidence>
<evidence type="ECO:0000313" key="7">
    <source>
        <dbReference type="EMBL" id="TDT33969.1"/>
    </source>
</evidence>
<dbReference type="SUPFAM" id="SSF46785">
    <property type="entry name" value="Winged helix' DNA-binding domain"/>
    <property type="match status" value="1"/>
</dbReference>
<evidence type="ECO:0000256" key="3">
    <source>
        <dbReference type="ARBA" id="ARBA00023015"/>
    </source>
</evidence>
<dbReference type="Proteomes" id="UP000295371">
    <property type="component" value="Unassembled WGS sequence"/>
</dbReference>
<dbReference type="EMBL" id="SOAW01000001">
    <property type="protein sequence ID" value="TDT33969.1"/>
    <property type="molecule type" value="Genomic_DNA"/>
</dbReference>
<gene>
    <name evidence="7" type="ORF">CLV29_1609</name>
</gene>
<accession>A0A4R7JBZ0</accession>
<keyword evidence="5" id="KW-0804">Transcription</keyword>
<dbReference type="InterPro" id="IPR015421">
    <property type="entry name" value="PyrdxlP-dep_Trfase_major"/>
</dbReference>
<sequence>MTWIPAPQLARLLAGKDWVAPRYRDLADRIGILIADGRVAPGTRLPSERDLATALGLSRTTVTGAYRTLLERELLLARRGSGHYIAPRPRAQESPLLPTPGAGDDGMIALTVAASPAPPQVLAAYRRATERLAELTTGTGYFPEGLPLLRHRLAERYTARGVPTDAEQIIITNGALAAQHTCARALLRRGTSAITESVGYGNSLHLLRRVSADVGADIRSFDMSPDGWDLGSLASVLSQTRASAAFVTPDFHNPTGRLMSADDRGELIEITGRLPVVADETLVDLPMPWAVPSRSLASVGDRVILIGSASKSYWGGLRLGWIRSPQRFTSSLLDAQLVGHHGSPPLEQLVLAELLAEDSPDGPRVENRDRLQELVPAAMAAVAQHLPSFDFRRPDGGQSLWLHLPRPASTRLSRIAEQHGVLITPGPHFFCNPGGEHWLRLPVVTDADTFTEAVRRIAHAWQDLLDGRNPDTGTGRQVMSA</sequence>
<organism evidence="7 8">
    <name type="scientific">Naumannella halotolerans</name>
    <dbReference type="NCBI Taxonomy" id="993414"/>
    <lineage>
        <taxon>Bacteria</taxon>
        <taxon>Bacillati</taxon>
        <taxon>Actinomycetota</taxon>
        <taxon>Actinomycetes</taxon>
        <taxon>Propionibacteriales</taxon>
        <taxon>Propionibacteriaceae</taxon>
        <taxon>Naumannella</taxon>
    </lineage>
</organism>
<dbReference type="InterPro" id="IPR015424">
    <property type="entry name" value="PyrdxlP-dep_Trfase"/>
</dbReference>
<dbReference type="AlphaFoldDB" id="A0A4R7JBZ0"/>
<dbReference type="SUPFAM" id="SSF53383">
    <property type="entry name" value="PLP-dependent transferases"/>
    <property type="match status" value="1"/>
</dbReference>
<dbReference type="GO" id="GO:0003677">
    <property type="term" value="F:DNA binding"/>
    <property type="evidence" value="ECO:0007669"/>
    <property type="project" value="UniProtKB-KW"/>
</dbReference>
<dbReference type="PRINTS" id="PR00035">
    <property type="entry name" value="HTHGNTR"/>
</dbReference>
<comment type="caution">
    <text evidence="7">The sequence shown here is derived from an EMBL/GenBank/DDBJ whole genome shotgun (WGS) entry which is preliminary data.</text>
</comment>
<feature type="domain" description="HTH gntR-type" evidence="6">
    <location>
        <begin position="20"/>
        <end position="88"/>
    </location>
</feature>